<dbReference type="Pfam" id="PF02687">
    <property type="entry name" value="FtsX"/>
    <property type="match status" value="1"/>
</dbReference>
<evidence type="ECO:0000256" key="4">
    <source>
        <dbReference type="ARBA" id="ARBA00022475"/>
    </source>
</evidence>
<evidence type="ECO:0000259" key="12">
    <source>
        <dbReference type="Pfam" id="PF02687"/>
    </source>
</evidence>
<keyword evidence="6 11" id="KW-0812">Transmembrane</keyword>
<dbReference type="GO" id="GO:0005886">
    <property type="term" value="C:plasma membrane"/>
    <property type="evidence" value="ECO:0007669"/>
    <property type="project" value="UniProtKB-SubCell"/>
</dbReference>
<evidence type="ECO:0000256" key="3">
    <source>
        <dbReference type="ARBA" id="ARBA00021907"/>
    </source>
</evidence>
<dbReference type="PIRSF" id="PIRSF003097">
    <property type="entry name" value="FtsX"/>
    <property type="match status" value="1"/>
</dbReference>
<keyword evidence="4 10" id="KW-1003">Cell membrane</keyword>
<evidence type="ECO:0000256" key="11">
    <source>
        <dbReference type="SAM" id="Phobius"/>
    </source>
</evidence>
<evidence type="ECO:0000256" key="6">
    <source>
        <dbReference type="ARBA" id="ARBA00022692"/>
    </source>
</evidence>
<feature type="domain" description="FtsX extracellular" evidence="13">
    <location>
        <begin position="57"/>
        <end position="151"/>
    </location>
</feature>
<keyword evidence="5 10" id="KW-0132">Cell division</keyword>
<keyword evidence="9 10" id="KW-0131">Cell cycle</keyword>
<organism evidence="14">
    <name type="scientific">uncultured Acidimicrobiales bacterium</name>
    <dbReference type="NCBI Taxonomy" id="310071"/>
    <lineage>
        <taxon>Bacteria</taxon>
        <taxon>Bacillati</taxon>
        <taxon>Actinomycetota</taxon>
        <taxon>Acidimicrobiia</taxon>
        <taxon>Acidimicrobiales</taxon>
        <taxon>environmental samples</taxon>
    </lineage>
</organism>
<protein>
    <recommendedName>
        <fullName evidence="3 10">Cell division protein FtsX</fullName>
    </recommendedName>
</protein>
<evidence type="ECO:0000256" key="10">
    <source>
        <dbReference type="PIRNR" id="PIRNR003097"/>
    </source>
</evidence>
<feature type="transmembrane region" description="Helical" evidence="11">
    <location>
        <begin position="266"/>
        <end position="292"/>
    </location>
</feature>
<dbReference type="Pfam" id="PF18075">
    <property type="entry name" value="FtsX_ECD"/>
    <property type="match status" value="1"/>
</dbReference>
<feature type="transmembrane region" description="Helical" evidence="11">
    <location>
        <begin position="20"/>
        <end position="42"/>
    </location>
</feature>
<dbReference type="Gene3D" id="3.30.70.3040">
    <property type="match status" value="1"/>
</dbReference>
<feature type="transmembrane region" description="Helical" evidence="11">
    <location>
        <begin position="224"/>
        <end position="246"/>
    </location>
</feature>
<evidence type="ECO:0000256" key="8">
    <source>
        <dbReference type="ARBA" id="ARBA00023136"/>
    </source>
</evidence>
<keyword evidence="8 10" id="KW-0472">Membrane</keyword>
<evidence type="ECO:0000256" key="9">
    <source>
        <dbReference type="ARBA" id="ARBA00023306"/>
    </source>
</evidence>
<dbReference type="PANTHER" id="PTHR47755">
    <property type="entry name" value="CELL DIVISION PROTEIN FTSX"/>
    <property type="match status" value="1"/>
</dbReference>
<proteinExistence type="inferred from homology"/>
<dbReference type="InterPro" id="IPR004513">
    <property type="entry name" value="FtsX"/>
</dbReference>
<evidence type="ECO:0000256" key="7">
    <source>
        <dbReference type="ARBA" id="ARBA00022989"/>
    </source>
</evidence>
<feature type="domain" description="ABC3 transporter permease C-terminal" evidence="12">
    <location>
        <begin position="175"/>
        <end position="284"/>
    </location>
</feature>
<comment type="similarity">
    <text evidence="2 10">Belongs to the ABC-4 integral membrane protein family. FtsX subfamily.</text>
</comment>
<name>A0A6J4I3Z8_9ACTN</name>
<feature type="transmembrane region" description="Helical" evidence="11">
    <location>
        <begin position="167"/>
        <end position="191"/>
    </location>
</feature>
<accession>A0A6J4I3Z8</accession>
<keyword evidence="7 11" id="KW-1133">Transmembrane helix</keyword>
<sequence length="294" mass="32295">MQKWRYAIRETLQNLRRNLLLTTASMLTVAVSLSFVGGALLFRSGVDNATKSWEEGVEFEVFMDVDATPAEQARVEQELSAHPDVSRVEFFSKQEQYELFKNLFANRPEYIDNVTADNLPTSYRVEPTVADADLIRAIGDRFAGESGVREVLFAEDSVRDVLSVSRYAQLGLLGLAAFVLFAASLLIFNSIRMAIFSRRREIEVMKLVGATNWFIRVPFMIEGLLQGLLGAGLAFGAVYFGSAYFVDWVGRFDLFAAFVLVTAQVLGTGALMLAVGAAVGAASAGVAVTRFLDV</sequence>
<dbReference type="PANTHER" id="PTHR47755:SF1">
    <property type="entry name" value="CELL DIVISION PROTEIN FTSX"/>
    <property type="match status" value="1"/>
</dbReference>
<evidence type="ECO:0000256" key="1">
    <source>
        <dbReference type="ARBA" id="ARBA00004651"/>
    </source>
</evidence>
<comment type="subcellular location">
    <subcellularLocation>
        <location evidence="1">Cell membrane</location>
        <topology evidence="1">Multi-pass membrane protein</topology>
    </subcellularLocation>
</comment>
<reference evidence="14" key="1">
    <citation type="submission" date="2020-02" db="EMBL/GenBank/DDBJ databases">
        <authorList>
            <person name="Meier V. D."/>
        </authorList>
    </citation>
    <scope>NUCLEOTIDE SEQUENCE</scope>
    <source>
        <strain evidence="14">AVDCRST_MAG20</strain>
    </source>
</reference>
<gene>
    <name evidence="14" type="ORF">AVDCRST_MAG20-1774</name>
</gene>
<evidence type="ECO:0000313" key="14">
    <source>
        <dbReference type="EMBL" id="CAA9241996.1"/>
    </source>
</evidence>
<evidence type="ECO:0000256" key="5">
    <source>
        <dbReference type="ARBA" id="ARBA00022618"/>
    </source>
</evidence>
<dbReference type="InterPro" id="IPR040690">
    <property type="entry name" value="FtsX_ECD"/>
</dbReference>
<dbReference type="GO" id="GO:0051301">
    <property type="term" value="P:cell division"/>
    <property type="evidence" value="ECO:0007669"/>
    <property type="project" value="UniProtKB-KW"/>
</dbReference>
<dbReference type="AlphaFoldDB" id="A0A6J4I3Z8"/>
<evidence type="ECO:0000259" key="13">
    <source>
        <dbReference type="Pfam" id="PF18075"/>
    </source>
</evidence>
<dbReference type="EMBL" id="CADCSY010000080">
    <property type="protein sequence ID" value="CAA9241996.1"/>
    <property type="molecule type" value="Genomic_DNA"/>
</dbReference>
<dbReference type="InterPro" id="IPR003838">
    <property type="entry name" value="ABC3_permease_C"/>
</dbReference>
<evidence type="ECO:0000256" key="2">
    <source>
        <dbReference type="ARBA" id="ARBA00007379"/>
    </source>
</evidence>